<reference evidence="4" key="1">
    <citation type="submission" date="2013-08" db="EMBL/GenBank/DDBJ databases">
        <authorList>
            <person name="Mendez C."/>
            <person name="Richter M."/>
            <person name="Ferrer M."/>
            <person name="Sanchez J."/>
        </authorList>
    </citation>
    <scope>NUCLEOTIDE SEQUENCE</scope>
</reference>
<comment type="caution">
    <text evidence="4">The sequence shown here is derived from an EMBL/GenBank/DDBJ whole genome shotgun (WGS) entry which is preliminary data.</text>
</comment>
<evidence type="ECO:0000256" key="1">
    <source>
        <dbReference type="ARBA" id="ARBA00001946"/>
    </source>
</evidence>
<dbReference type="PANTHER" id="PTHR32308:SF10">
    <property type="entry name" value="CITRATE LYASE SUBUNIT BETA"/>
    <property type="match status" value="1"/>
</dbReference>
<gene>
    <name evidence="4" type="ORF">B1A_19196</name>
</gene>
<keyword evidence="3" id="KW-0460">Magnesium</keyword>
<proteinExistence type="predicted"/>
<dbReference type="Gene3D" id="3.20.20.60">
    <property type="entry name" value="Phosphoenolpyruvate-binding domains"/>
    <property type="match status" value="1"/>
</dbReference>
<dbReference type="Pfam" id="PF15617">
    <property type="entry name" value="C-C_Bond_Lyase"/>
    <property type="match status" value="1"/>
</dbReference>
<protein>
    <submittedName>
        <fullName evidence="4">Beta subunit of citrate lyase</fullName>
    </submittedName>
</protein>
<keyword evidence="2" id="KW-0479">Metal-binding</keyword>
<dbReference type="PANTHER" id="PTHR32308">
    <property type="entry name" value="LYASE BETA SUBUNIT, PUTATIVE (AFU_ORTHOLOGUE AFUA_4G13030)-RELATED"/>
    <property type="match status" value="1"/>
</dbReference>
<sequence length="148" mass="15701">EALIFGPGDFAAAMGMPQLTIGGAAQDYPGDIWHYPLYRIAVAARARGLQVIDGPYSQITDPDGLERACRRGAALGLDGKWAIHPSQLQAVNRIFTPSAAQLERASAVLQRVSAEGGASGFDGEMVDEATRRMAEAILARSVQFEGEG</sequence>
<evidence type="ECO:0000256" key="3">
    <source>
        <dbReference type="ARBA" id="ARBA00022842"/>
    </source>
</evidence>
<dbReference type="EMBL" id="AUZX01014162">
    <property type="protein sequence ID" value="EQD32865.1"/>
    <property type="molecule type" value="Genomic_DNA"/>
</dbReference>
<dbReference type="InterPro" id="IPR040442">
    <property type="entry name" value="Pyrv_kinase-like_dom_sf"/>
</dbReference>
<dbReference type="AlphaFoldDB" id="T0ZSP3"/>
<reference evidence="4" key="2">
    <citation type="journal article" date="2014" name="ISME J.">
        <title>Microbial stratification in low pH oxic and suboxic macroscopic growths along an acid mine drainage.</title>
        <authorList>
            <person name="Mendez-Garcia C."/>
            <person name="Mesa V."/>
            <person name="Sprenger R.R."/>
            <person name="Richter M."/>
            <person name="Diez M.S."/>
            <person name="Solano J."/>
            <person name="Bargiela R."/>
            <person name="Golyshina O.V."/>
            <person name="Manteca A."/>
            <person name="Ramos J.L."/>
            <person name="Gallego J.R."/>
            <person name="Llorente I."/>
            <person name="Martins Dos Santos V.A."/>
            <person name="Jensen O.N."/>
            <person name="Pelaez A.I."/>
            <person name="Sanchez J."/>
            <person name="Ferrer M."/>
        </authorList>
    </citation>
    <scope>NUCLEOTIDE SEQUENCE</scope>
</reference>
<feature type="non-terminal residue" evidence="4">
    <location>
        <position position="1"/>
    </location>
</feature>
<dbReference type="GO" id="GO:0016829">
    <property type="term" value="F:lyase activity"/>
    <property type="evidence" value="ECO:0007669"/>
    <property type="project" value="UniProtKB-KW"/>
</dbReference>
<evidence type="ECO:0000256" key="2">
    <source>
        <dbReference type="ARBA" id="ARBA00022723"/>
    </source>
</evidence>
<keyword evidence="4" id="KW-0456">Lyase</keyword>
<dbReference type="GO" id="GO:0006107">
    <property type="term" value="P:oxaloacetate metabolic process"/>
    <property type="evidence" value="ECO:0007669"/>
    <property type="project" value="TreeGrafter"/>
</dbReference>
<comment type="cofactor">
    <cofactor evidence="1">
        <name>Mg(2+)</name>
        <dbReference type="ChEBI" id="CHEBI:18420"/>
    </cofactor>
</comment>
<dbReference type="SUPFAM" id="SSF51621">
    <property type="entry name" value="Phosphoenolpyruvate/pyruvate domain"/>
    <property type="match status" value="1"/>
</dbReference>
<evidence type="ECO:0000313" key="4">
    <source>
        <dbReference type="EMBL" id="EQD32865.1"/>
    </source>
</evidence>
<dbReference type="InterPro" id="IPR039480">
    <property type="entry name" value="C-C_Bond_Lyase-like"/>
</dbReference>
<accession>T0ZSP3</accession>
<dbReference type="GO" id="GO:0000287">
    <property type="term" value="F:magnesium ion binding"/>
    <property type="evidence" value="ECO:0007669"/>
    <property type="project" value="TreeGrafter"/>
</dbReference>
<organism evidence="4">
    <name type="scientific">mine drainage metagenome</name>
    <dbReference type="NCBI Taxonomy" id="410659"/>
    <lineage>
        <taxon>unclassified sequences</taxon>
        <taxon>metagenomes</taxon>
        <taxon>ecological metagenomes</taxon>
    </lineage>
</organism>
<name>T0ZSP3_9ZZZZ</name>
<dbReference type="InterPro" id="IPR015813">
    <property type="entry name" value="Pyrv/PenolPyrv_kinase-like_dom"/>
</dbReference>